<dbReference type="GeneID" id="301143505"/>
<sequence length="47" mass="5281">MADKKKTSKDLEKSSKLDSYKNDRHNDNASAAAALEPQTPRIYTDNL</sequence>
<feature type="compositionally biased region" description="Basic and acidic residues" evidence="1">
    <location>
        <begin position="1"/>
        <end position="27"/>
    </location>
</feature>
<protein>
    <submittedName>
        <fullName evidence="2">Uncharacterized protein</fullName>
    </submittedName>
</protein>
<dbReference type="Proteomes" id="UP001342826">
    <property type="component" value="Unassembled WGS sequence"/>
</dbReference>
<name>A0ABU6NSK1_9BACI</name>
<dbReference type="RefSeq" id="WP_156483937.1">
    <property type="nucleotide sequence ID" value="NZ_JARTFQ010000005.1"/>
</dbReference>
<feature type="region of interest" description="Disordered" evidence="1">
    <location>
        <begin position="1"/>
        <end position="47"/>
    </location>
</feature>
<evidence type="ECO:0000256" key="1">
    <source>
        <dbReference type="SAM" id="MobiDB-lite"/>
    </source>
</evidence>
<comment type="caution">
    <text evidence="2">The sequence shown here is derived from an EMBL/GenBank/DDBJ whole genome shotgun (WGS) entry which is preliminary data.</text>
</comment>
<keyword evidence="3" id="KW-1185">Reference proteome</keyword>
<dbReference type="EMBL" id="JARTFS010000001">
    <property type="protein sequence ID" value="MED4400122.1"/>
    <property type="molecule type" value="Genomic_DNA"/>
</dbReference>
<organism evidence="2 3">
    <name type="scientific">Metabacillus fastidiosus</name>
    <dbReference type="NCBI Taxonomy" id="1458"/>
    <lineage>
        <taxon>Bacteria</taxon>
        <taxon>Bacillati</taxon>
        <taxon>Bacillota</taxon>
        <taxon>Bacilli</taxon>
        <taxon>Bacillales</taxon>
        <taxon>Bacillaceae</taxon>
        <taxon>Metabacillus</taxon>
    </lineage>
</organism>
<reference evidence="2 3" key="1">
    <citation type="submission" date="2023-03" db="EMBL/GenBank/DDBJ databases">
        <title>Bacillus Genome Sequencing.</title>
        <authorList>
            <person name="Dunlap C."/>
        </authorList>
    </citation>
    <scope>NUCLEOTIDE SEQUENCE [LARGE SCALE GENOMIC DNA]</scope>
    <source>
        <strain evidence="2 3">NRS-1717</strain>
    </source>
</reference>
<evidence type="ECO:0000313" key="3">
    <source>
        <dbReference type="Proteomes" id="UP001342826"/>
    </source>
</evidence>
<accession>A0ABU6NSK1</accession>
<evidence type="ECO:0000313" key="2">
    <source>
        <dbReference type="EMBL" id="MED4400122.1"/>
    </source>
</evidence>
<gene>
    <name evidence="2" type="ORF">P9271_01960</name>
</gene>
<proteinExistence type="predicted"/>